<dbReference type="PROSITE" id="PS51257">
    <property type="entry name" value="PROKAR_LIPOPROTEIN"/>
    <property type="match status" value="1"/>
</dbReference>
<protein>
    <recommendedName>
        <fullName evidence="5">Fe/B12 periplasmic-binding domain-containing protein</fullName>
    </recommendedName>
</protein>
<feature type="coiled-coil region" evidence="2">
    <location>
        <begin position="208"/>
        <end position="235"/>
    </location>
</feature>
<comment type="similarity">
    <text evidence="1">Belongs to the bacterial solute-binding protein 8 family.</text>
</comment>
<keyword evidence="4" id="KW-0732">Signal</keyword>
<evidence type="ECO:0000256" key="3">
    <source>
        <dbReference type="SAM" id="MobiDB-lite"/>
    </source>
</evidence>
<dbReference type="InterPro" id="IPR002491">
    <property type="entry name" value="ABC_transptr_periplasmic_BD"/>
</dbReference>
<dbReference type="EMBL" id="CP016808">
    <property type="protein sequence ID" value="ANY66700.1"/>
    <property type="molecule type" value="Genomic_DNA"/>
</dbReference>
<gene>
    <name evidence="6" type="ORF">BBD42_09665</name>
</gene>
<organism evidence="6">
    <name type="scientific">Paenibacillus sp. BIHB 4019</name>
    <dbReference type="NCBI Taxonomy" id="1870819"/>
    <lineage>
        <taxon>Bacteria</taxon>
        <taxon>Bacillati</taxon>
        <taxon>Bacillota</taxon>
        <taxon>Bacilli</taxon>
        <taxon>Bacillales</taxon>
        <taxon>Paenibacillaceae</taxon>
        <taxon>Paenibacillus</taxon>
    </lineage>
</organism>
<evidence type="ECO:0000313" key="6">
    <source>
        <dbReference type="EMBL" id="ANY66700.1"/>
    </source>
</evidence>
<evidence type="ECO:0000259" key="5">
    <source>
        <dbReference type="PROSITE" id="PS50983"/>
    </source>
</evidence>
<dbReference type="InterPro" id="IPR050902">
    <property type="entry name" value="ABC_Transporter_SBP"/>
</dbReference>
<name>A0A1B2DG61_9BACL</name>
<accession>A0A1B2DG61</accession>
<feature type="domain" description="Fe/B12 periplasmic-binding" evidence="5">
    <location>
        <begin position="89"/>
        <end position="358"/>
    </location>
</feature>
<dbReference type="AlphaFoldDB" id="A0A1B2DG61"/>
<dbReference type="Pfam" id="PF01497">
    <property type="entry name" value="Peripla_BP_2"/>
    <property type="match status" value="1"/>
</dbReference>
<dbReference type="SUPFAM" id="SSF53807">
    <property type="entry name" value="Helical backbone' metal receptor"/>
    <property type="match status" value="1"/>
</dbReference>
<sequence>MFRFLRKMTFFALPLALAVTAGCSSASTNSPSSSPSPSAEATASAAVVEASPSPGGKTTYPLTIENYNLSAESGSFQPKTQTFEKAPERIVANTQSAAEILIRLGLTDKVVGVAALYGDVEADIAEPFAKIPVLSETYVGKELVVGAKPDIVLGRGDLFADADWGVGTVDSLNELNIATFIQNNSRPGAVLSDLYKDIEQMGQIFDVQDKAQELVQSLQQRAKDIETRFAGNQEQSFAFIGSSTPDSIAVYSANNDTFQAEALSLLKVTNSFADVSGEISAEQLVAKNPDFLVISDYKGGPDINESVKNIYENPALQSMSAIQNKKVFIIDFNDFWGYGYHIFDGVEKLGDNLANASS</sequence>
<evidence type="ECO:0000256" key="2">
    <source>
        <dbReference type="SAM" id="Coils"/>
    </source>
</evidence>
<reference evidence="6" key="1">
    <citation type="submission" date="2016-08" db="EMBL/GenBank/DDBJ databases">
        <title>Complete Genome Seqeunce of Paenibacillus sp. BIHB 4019 from tea rhizoplane.</title>
        <authorList>
            <person name="Thakur R."/>
            <person name="Swarnkar M.K."/>
            <person name="Gulati A."/>
        </authorList>
    </citation>
    <scope>NUCLEOTIDE SEQUENCE [LARGE SCALE GENOMIC DNA]</scope>
    <source>
        <strain evidence="6">BIHB4019</strain>
    </source>
</reference>
<evidence type="ECO:0000256" key="1">
    <source>
        <dbReference type="ARBA" id="ARBA00008814"/>
    </source>
</evidence>
<feature type="region of interest" description="Disordered" evidence="3">
    <location>
        <begin position="26"/>
        <end position="57"/>
    </location>
</feature>
<proteinExistence type="inferred from homology"/>
<feature type="signal peptide" evidence="4">
    <location>
        <begin position="1"/>
        <end position="26"/>
    </location>
</feature>
<dbReference type="PANTHER" id="PTHR30535:SF7">
    <property type="entry name" value="IRON(III) DICITRATE-BINDING PROTEIN"/>
    <property type="match status" value="1"/>
</dbReference>
<dbReference type="RefSeq" id="WP_099517983.1">
    <property type="nucleotide sequence ID" value="NZ_CP016808.1"/>
</dbReference>
<dbReference type="Gene3D" id="3.40.50.1980">
    <property type="entry name" value="Nitrogenase molybdenum iron protein domain"/>
    <property type="match status" value="2"/>
</dbReference>
<dbReference type="PANTHER" id="PTHR30535">
    <property type="entry name" value="VITAMIN B12-BINDING PROTEIN"/>
    <property type="match status" value="1"/>
</dbReference>
<feature type="chain" id="PRO_5008535072" description="Fe/B12 periplasmic-binding domain-containing protein" evidence="4">
    <location>
        <begin position="27"/>
        <end position="358"/>
    </location>
</feature>
<dbReference type="PROSITE" id="PS50983">
    <property type="entry name" value="FE_B12_PBP"/>
    <property type="match status" value="1"/>
</dbReference>
<feature type="compositionally biased region" description="Low complexity" evidence="3">
    <location>
        <begin position="26"/>
        <end position="54"/>
    </location>
</feature>
<keyword evidence="2" id="KW-0175">Coiled coil</keyword>
<evidence type="ECO:0000256" key="4">
    <source>
        <dbReference type="SAM" id="SignalP"/>
    </source>
</evidence>